<gene>
    <name evidence="2" type="ORF">ACFFGV_10650</name>
</gene>
<protein>
    <submittedName>
        <fullName evidence="2">Methylthioribose kinase</fullName>
    </submittedName>
</protein>
<feature type="domain" description="DUF7147" evidence="1">
    <location>
        <begin position="1"/>
        <end position="125"/>
    </location>
</feature>
<proteinExistence type="predicted"/>
<organism evidence="2 3">
    <name type="scientific">Pontibacillus salicampi</name>
    <dbReference type="NCBI Taxonomy" id="1449801"/>
    <lineage>
        <taxon>Bacteria</taxon>
        <taxon>Bacillati</taxon>
        <taxon>Bacillota</taxon>
        <taxon>Bacilli</taxon>
        <taxon>Bacillales</taxon>
        <taxon>Bacillaceae</taxon>
        <taxon>Pontibacillus</taxon>
    </lineage>
</organism>
<comment type="caution">
    <text evidence="2">The sequence shown here is derived from an EMBL/GenBank/DDBJ whole genome shotgun (WGS) entry which is preliminary data.</text>
</comment>
<dbReference type="RefSeq" id="WP_377347560.1">
    <property type="nucleotide sequence ID" value="NZ_JBHLTP010000009.1"/>
</dbReference>
<dbReference type="Proteomes" id="UP001589836">
    <property type="component" value="Unassembled WGS sequence"/>
</dbReference>
<evidence type="ECO:0000313" key="3">
    <source>
        <dbReference type="Proteomes" id="UP001589836"/>
    </source>
</evidence>
<evidence type="ECO:0000259" key="1">
    <source>
        <dbReference type="Pfam" id="PF23648"/>
    </source>
</evidence>
<sequence>MIQRFIELGQGYSDVYELQTLATQMKDRVENIFAFHTTMEGEERTSLAVVMKPTTTGNFQPIYICREGIPNPHVQPNKRYELFQQIAADVKKDIIEITTRPSTFFSETELYYSHLIGLLRMNHYLAPLQ</sequence>
<name>A0ABV6LNN1_9BACI</name>
<dbReference type="InterPro" id="IPR055571">
    <property type="entry name" value="DUF7147"/>
</dbReference>
<dbReference type="Pfam" id="PF23648">
    <property type="entry name" value="DUF7147"/>
    <property type="match status" value="1"/>
</dbReference>
<accession>A0ABV6LNN1</accession>
<keyword evidence="3" id="KW-1185">Reference proteome</keyword>
<keyword evidence="2" id="KW-0808">Transferase</keyword>
<evidence type="ECO:0000313" key="2">
    <source>
        <dbReference type="EMBL" id="MFC0524019.1"/>
    </source>
</evidence>
<reference evidence="2 3" key="1">
    <citation type="submission" date="2024-09" db="EMBL/GenBank/DDBJ databases">
        <authorList>
            <person name="Sun Q."/>
            <person name="Mori K."/>
        </authorList>
    </citation>
    <scope>NUCLEOTIDE SEQUENCE [LARGE SCALE GENOMIC DNA]</scope>
    <source>
        <strain evidence="2 3">NCAIM B.02529</strain>
    </source>
</reference>
<keyword evidence="2" id="KW-0418">Kinase</keyword>
<dbReference type="GO" id="GO:0016301">
    <property type="term" value="F:kinase activity"/>
    <property type="evidence" value="ECO:0007669"/>
    <property type="project" value="UniProtKB-KW"/>
</dbReference>
<dbReference type="EMBL" id="JBHLTP010000009">
    <property type="protein sequence ID" value="MFC0524019.1"/>
    <property type="molecule type" value="Genomic_DNA"/>
</dbReference>